<name>A0A7D5SE09_9PROT</name>
<feature type="domain" description="Cytochrome c" evidence="8">
    <location>
        <begin position="122"/>
        <end position="202"/>
    </location>
</feature>
<feature type="domain" description="Cytochrome c" evidence="8">
    <location>
        <begin position="28"/>
        <end position="108"/>
    </location>
</feature>
<gene>
    <name evidence="9" type="ORF">HWD57_09455</name>
</gene>
<dbReference type="GO" id="GO:0009055">
    <property type="term" value="F:electron transfer activity"/>
    <property type="evidence" value="ECO:0007669"/>
    <property type="project" value="InterPro"/>
</dbReference>
<dbReference type="Proteomes" id="UP000509684">
    <property type="component" value="Chromosome"/>
</dbReference>
<evidence type="ECO:0000256" key="1">
    <source>
        <dbReference type="ARBA" id="ARBA00022448"/>
    </source>
</evidence>
<organism evidence="9 10">
    <name type="scientific">Candidatus Accumulibacter cognatus</name>
    <dbReference type="NCBI Taxonomy" id="2954383"/>
    <lineage>
        <taxon>Bacteria</taxon>
        <taxon>Pseudomonadati</taxon>
        <taxon>Pseudomonadota</taxon>
        <taxon>Betaproteobacteria</taxon>
        <taxon>Candidatus Accumulibacter</taxon>
    </lineage>
</organism>
<evidence type="ECO:0000256" key="7">
    <source>
        <dbReference type="SAM" id="SignalP"/>
    </source>
</evidence>
<evidence type="ECO:0000256" key="2">
    <source>
        <dbReference type="ARBA" id="ARBA00022617"/>
    </source>
</evidence>
<protein>
    <submittedName>
        <fullName evidence="9">Cytochrome c5 family protein</fullName>
    </submittedName>
</protein>
<keyword evidence="1" id="KW-0813">Transport</keyword>
<feature type="signal peptide" evidence="7">
    <location>
        <begin position="1"/>
        <end position="26"/>
    </location>
</feature>
<dbReference type="EMBL" id="CP058708">
    <property type="protein sequence ID" value="QLH49982.1"/>
    <property type="molecule type" value="Genomic_DNA"/>
</dbReference>
<dbReference type="PANTHER" id="PTHR40942:SF4">
    <property type="entry name" value="CYTOCHROME C5"/>
    <property type="match status" value="1"/>
</dbReference>
<evidence type="ECO:0000313" key="10">
    <source>
        <dbReference type="Proteomes" id="UP000509684"/>
    </source>
</evidence>
<keyword evidence="3 6" id="KW-0479">Metal-binding</keyword>
<keyword evidence="5 6" id="KW-0408">Iron</keyword>
<sequence length="337" mass="35676">MNSSRLLKWAALAASAGAMLSFSASAQHREQTGKEVVVAVCASCHAKGDNGAPRIGDEQAWAKRSSQGLTALTAHALQGIRKMPAHGGNAGLSDIEIQRAITYMVNQSGGHWVEPLAGSAQGTVRSSEQIVQSQCAKCHKEGLDGAPRIGDRAAWIPRMQKGLDTLVRAAVHGHGPMPARGGVADLSDLEIQGAIVYMFNYGVVTLPSPPPQAPVAVSPYRRVVDGTDIYLGIVGSEAMSADPRQRNVPGGKGYYHVNISLFDSATRLAITDAQVKVTVADPLSADTKTLDVISANDTVSYGGYFRMSGPNPYRITAQVQRPGAATVIKAEFEYKAR</sequence>
<dbReference type="GO" id="GO:0020037">
    <property type="term" value="F:heme binding"/>
    <property type="evidence" value="ECO:0007669"/>
    <property type="project" value="InterPro"/>
</dbReference>
<dbReference type="Pfam" id="PF13442">
    <property type="entry name" value="Cytochrome_CBB3"/>
    <property type="match status" value="2"/>
</dbReference>
<accession>A0A7D5SE09</accession>
<evidence type="ECO:0000259" key="8">
    <source>
        <dbReference type="PROSITE" id="PS51007"/>
    </source>
</evidence>
<evidence type="ECO:0000256" key="5">
    <source>
        <dbReference type="ARBA" id="ARBA00023004"/>
    </source>
</evidence>
<evidence type="ECO:0000256" key="3">
    <source>
        <dbReference type="ARBA" id="ARBA00022723"/>
    </source>
</evidence>
<keyword evidence="2 6" id="KW-0349">Heme</keyword>
<dbReference type="SUPFAM" id="SSF46626">
    <property type="entry name" value="Cytochrome c"/>
    <property type="match status" value="2"/>
</dbReference>
<evidence type="ECO:0000313" key="9">
    <source>
        <dbReference type="EMBL" id="QLH49982.1"/>
    </source>
</evidence>
<feature type="chain" id="PRO_5028440201" evidence="7">
    <location>
        <begin position="27"/>
        <end position="337"/>
    </location>
</feature>
<keyword evidence="4" id="KW-0249">Electron transport</keyword>
<evidence type="ECO:0000256" key="4">
    <source>
        <dbReference type="ARBA" id="ARBA00022982"/>
    </source>
</evidence>
<proteinExistence type="predicted"/>
<dbReference type="InterPro" id="IPR009056">
    <property type="entry name" value="Cyt_c-like_dom"/>
</dbReference>
<dbReference type="InterPro" id="IPR036909">
    <property type="entry name" value="Cyt_c-like_dom_sf"/>
</dbReference>
<dbReference type="GO" id="GO:0005506">
    <property type="term" value="F:iron ion binding"/>
    <property type="evidence" value="ECO:0007669"/>
    <property type="project" value="InterPro"/>
</dbReference>
<dbReference type="PANTHER" id="PTHR40942">
    <property type="match status" value="1"/>
</dbReference>
<dbReference type="PROSITE" id="PS51007">
    <property type="entry name" value="CYTC"/>
    <property type="match status" value="2"/>
</dbReference>
<dbReference type="KEGG" id="acog:HWD57_09455"/>
<keyword evidence="7" id="KW-0732">Signal</keyword>
<dbReference type="InterPro" id="IPR002323">
    <property type="entry name" value="Cyt_CIE"/>
</dbReference>
<dbReference type="Gene3D" id="1.10.760.10">
    <property type="entry name" value="Cytochrome c-like domain"/>
    <property type="match status" value="2"/>
</dbReference>
<reference evidence="9 10" key="1">
    <citation type="journal article" date="2019" name="Microbiome">
        <title>Annotated bacterial chromosomes from frame-shift-corrected long-read metagenomic data.</title>
        <authorList>
            <person name="Arumugam K."/>
            <person name="Bagci C."/>
            <person name="Bessarab I."/>
            <person name="Beier S."/>
            <person name="Buchfink B."/>
            <person name="Gorska A."/>
            <person name="Qiu G."/>
            <person name="Huson D.H."/>
            <person name="Williams R.B.H."/>
        </authorList>
    </citation>
    <scope>NUCLEOTIDE SEQUENCE [LARGE SCALE GENOMIC DNA]</scope>
    <source>
        <strain evidence="9">SSA1</strain>
    </source>
</reference>
<evidence type="ECO:0000256" key="6">
    <source>
        <dbReference type="PROSITE-ProRule" id="PRU00433"/>
    </source>
</evidence>
<dbReference type="AlphaFoldDB" id="A0A7D5SE09"/>
<dbReference type="PRINTS" id="PR00607">
    <property type="entry name" value="CYTCHROMECIE"/>
</dbReference>